<keyword evidence="6" id="KW-1185">Reference proteome</keyword>
<dbReference type="PANTHER" id="PTHR13027">
    <property type="entry name" value="SAND PROTEIN-RELATED"/>
    <property type="match status" value="1"/>
</dbReference>
<dbReference type="GO" id="GO:0035658">
    <property type="term" value="C:Mon1-Ccz1 complex"/>
    <property type="evidence" value="ECO:0007669"/>
    <property type="project" value="TreeGrafter"/>
</dbReference>
<reference evidence="7" key="1">
    <citation type="submission" date="2017-02" db="UniProtKB">
        <authorList>
            <consortium name="WormBaseParasite"/>
        </authorList>
    </citation>
    <scope>IDENTIFICATION</scope>
</reference>
<feature type="domain" description="FUZ/MON1/HPS1 third Longin" evidence="5">
    <location>
        <begin position="333"/>
        <end position="431"/>
    </location>
</feature>
<dbReference type="GO" id="GO:0032510">
    <property type="term" value="P:endosome to lysosome transport via multivesicular body sorting pathway"/>
    <property type="evidence" value="ECO:0007669"/>
    <property type="project" value="TreeGrafter"/>
</dbReference>
<sequence>MVGDDSSAANTSVSEEEAKENVSLLVFPVSLEYANSYACRLGDHFKVFLLSEAGKPIFASGGSEEEVCSLAALIQAFIMVVNSWGDILLRLRSHKMHICFSYRSPLILAIASRNPYNLEAQLDILFKQVLSTLCRKHLNDVFQKKGPNFDLRTFLTDSDRHFNEIVRAFRADPCFHLKSVRVFPLPNSERDFITNAIIAAGEKVRPLIMGLVVSYRQLVTVVTVKNKGVTLHPLDLHILINLIECNPSFCNSENWLPICLPHLNESVFLHAFLAYIPKLPACLILLSVDRESFPALRDMYKTVSQRLNSRQSLLAAFENPQSFDLAQSNLTDIWHFIFKKKTSSQMCSADFCIPYVSVSERLRLLNLYKELATFCSRSASVRQIIVHRSENTVVVMITANYELYCVMSPFISTSVAVSQLDRLLKMLRKEESRLFITSSSYFRNLPPD</sequence>
<evidence type="ECO:0000313" key="7">
    <source>
        <dbReference type="WBParaSite" id="SMUV_0000749201-mRNA-1"/>
    </source>
</evidence>
<evidence type="ECO:0000256" key="1">
    <source>
        <dbReference type="ARBA" id="ARBA00008968"/>
    </source>
</evidence>
<dbReference type="InterPro" id="IPR043970">
    <property type="entry name" value="FUZ/MON1/HPS1_longin_3"/>
</dbReference>
<dbReference type="Pfam" id="PF19036">
    <property type="entry name" value="Fuz_longin_1"/>
    <property type="match status" value="1"/>
</dbReference>
<dbReference type="WBParaSite" id="SMUV_0000749201-mRNA-1">
    <property type="protein sequence ID" value="SMUV_0000749201-mRNA-1"/>
    <property type="gene ID" value="SMUV_0000749201"/>
</dbReference>
<dbReference type="Pfam" id="PF19038">
    <property type="entry name" value="Fuz_longin_3"/>
    <property type="match status" value="1"/>
</dbReference>
<dbReference type="Proteomes" id="UP000046393">
    <property type="component" value="Unplaced"/>
</dbReference>
<evidence type="ECO:0000259" key="5">
    <source>
        <dbReference type="Pfam" id="PF19038"/>
    </source>
</evidence>
<evidence type="ECO:0000256" key="2">
    <source>
        <dbReference type="RuleBase" id="RU367048"/>
    </source>
</evidence>
<protein>
    <recommendedName>
        <fullName evidence="2">Vacuolar fusion protein MON1 homolog</fullName>
    </recommendedName>
</protein>
<dbReference type="Pfam" id="PF19037">
    <property type="entry name" value="Fuz_longin_2"/>
    <property type="match status" value="1"/>
</dbReference>
<organism evidence="6 7">
    <name type="scientific">Syphacia muris</name>
    <dbReference type="NCBI Taxonomy" id="451379"/>
    <lineage>
        <taxon>Eukaryota</taxon>
        <taxon>Metazoa</taxon>
        <taxon>Ecdysozoa</taxon>
        <taxon>Nematoda</taxon>
        <taxon>Chromadorea</taxon>
        <taxon>Rhabditida</taxon>
        <taxon>Spirurina</taxon>
        <taxon>Oxyuridomorpha</taxon>
        <taxon>Oxyuroidea</taxon>
        <taxon>Oxyuridae</taxon>
        <taxon>Syphacia</taxon>
    </lineage>
</organism>
<evidence type="ECO:0000313" key="6">
    <source>
        <dbReference type="Proteomes" id="UP000046393"/>
    </source>
</evidence>
<comment type="similarity">
    <text evidence="1 2">Belongs to the MON1/SAND family.</text>
</comment>
<name>A0A0N5ARU9_9BILA</name>
<dbReference type="InterPro" id="IPR004353">
    <property type="entry name" value="Mon1"/>
</dbReference>
<dbReference type="PANTHER" id="PTHR13027:SF7">
    <property type="entry name" value="VACUOLAR FUSION PROTEIN MON1 HOMOLOG"/>
    <property type="match status" value="1"/>
</dbReference>
<dbReference type="AlphaFoldDB" id="A0A0N5ARU9"/>
<proteinExistence type="inferred from homology"/>
<dbReference type="PRINTS" id="PR01546">
    <property type="entry name" value="YEAST73DUF"/>
</dbReference>
<dbReference type="InterPro" id="IPR043972">
    <property type="entry name" value="FUZ/MON1/HPS1_longin_1"/>
</dbReference>
<comment type="function">
    <text evidence="2">Plays an important role in membrane trafficking through the secretory apparatus.</text>
</comment>
<feature type="domain" description="FUZ/MON1/HPS1 first Longin" evidence="3">
    <location>
        <begin position="47"/>
        <end position="160"/>
    </location>
</feature>
<accession>A0A0N5ARU9</accession>
<evidence type="ECO:0000259" key="3">
    <source>
        <dbReference type="Pfam" id="PF19036"/>
    </source>
</evidence>
<evidence type="ECO:0000259" key="4">
    <source>
        <dbReference type="Pfam" id="PF19037"/>
    </source>
</evidence>
<dbReference type="InterPro" id="IPR043971">
    <property type="entry name" value="FUZ/MON1/HPS1_longin_2"/>
</dbReference>
<dbReference type="GO" id="GO:0006623">
    <property type="term" value="P:protein targeting to vacuole"/>
    <property type="evidence" value="ECO:0007669"/>
    <property type="project" value="UniProtKB-UniRule"/>
</dbReference>
<dbReference type="STRING" id="451379.A0A0N5ARU9"/>
<feature type="domain" description="FUZ/MON1/HPS1 second Longin" evidence="4">
    <location>
        <begin position="209"/>
        <end position="303"/>
    </location>
</feature>